<evidence type="ECO:0000259" key="5">
    <source>
        <dbReference type="PROSITE" id="PS51898"/>
    </source>
</evidence>
<gene>
    <name evidence="6" type="ORF">AW736_11850</name>
</gene>
<organism evidence="6 7">
    <name type="scientific">Termitidicoccus mucosus</name>
    <dbReference type="NCBI Taxonomy" id="1184151"/>
    <lineage>
        <taxon>Bacteria</taxon>
        <taxon>Pseudomonadati</taxon>
        <taxon>Verrucomicrobiota</taxon>
        <taxon>Opitutia</taxon>
        <taxon>Opitutales</taxon>
        <taxon>Opitutaceae</taxon>
        <taxon>Termitidicoccus</taxon>
    </lineage>
</organism>
<dbReference type="GO" id="GO:0003677">
    <property type="term" value="F:DNA binding"/>
    <property type="evidence" value="ECO:0007669"/>
    <property type="project" value="UniProtKB-KW"/>
</dbReference>
<dbReference type="NCBIfam" id="TIGR02249">
    <property type="entry name" value="integrase_gron"/>
    <property type="match status" value="1"/>
</dbReference>
<dbReference type="InterPro" id="IPR010998">
    <property type="entry name" value="Integrase_recombinase_N"/>
</dbReference>
<dbReference type="AlphaFoldDB" id="A0A178IKF7"/>
<dbReference type="SUPFAM" id="SSF56349">
    <property type="entry name" value="DNA breaking-rejoining enzymes"/>
    <property type="match status" value="1"/>
</dbReference>
<dbReference type="InterPro" id="IPR011010">
    <property type="entry name" value="DNA_brk_join_enz"/>
</dbReference>
<proteinExistence type="inferred from homology"/>
<protein>
    <recommendedName>
        <fullName evidence="5">Tyr recombinase domain-containing protein</fullName>
    </recommendedName>
</protein>
<evidence type="ECO:0000256" key="2">
    <source>
        <dbReference type="ARBA" id="ARBA00022908"/>
    </source>
</evidence>
<evidence type="ECO:0000313" key="6">
    <source>
        <dbReference type="EMBL" id="OAM89735.1"/>
    </source>
</evidence>
<dbReference type="Pfam" id="PF13495">
    <property type="entry name" value="Phage_int_SAM_4"/>
    <property type="match status" value="1"/>
</dbReference>
<dbReference type="InterPro" id="IPR013762">
    <property type="entry name" value="Integrase-like_cat_sf"/>
</dbReference>
<dbReference type="Gene3D" id="1.10.443.10">
    <property type="entry name" value="Intergrase catalytic core"/>
    <property type="match status" value="1"/>
</dbReference>
<dbReference type="PANTHER" id="PTHR30349">
    <property type="entry name" value="PHAGE INTEGRASE-RELATED"/>
    <property type="match status" value="1"/>
</dbReference>
<dbReference type="Gene3D" id="1.10.150.130">
    <property type="match status" value="1"/>
</dbReference>
<dbReference type="InterPro" id="IPR002104">
    <property type="entry name" value="Integrase_catalytic"/>
</dbReference>
<dbReference type="PANTHER" id="PTHR30349:SF64">
    <property type="entry name" value="PROPHAGE INTEGRASE INTD-RELATED"/>
    <property type="match status" value="1"/>
</dbReference>
<dbReference type="Pfam" id="PF00589">
    <property type="entry name" value="Phage_integrase"/>
    <property type="match status" value="1"/>
</dbReference>
<evidence type="ECO:0000256" key="3">
    <source>
        <dbReference type="ARBA" id="ARBA00023125"/>
    </source>
</evidence>
<keyword evidence="7" id="KW-1185">Reference proteome</keyword>
<keyword evidence="3" id="KW-0238">DNA-binding</keyword>
<comment type="caution">
    <text evidence="6">The sequence shown here is derived from an EMBL/GenBank/DDBJ whole genome shotgun (WGS) entry which is preliminary data.</text>
</comment>
<evidence type="ECO:0000256" key="4">
    <source>
        <dbReference type="ARBA" id="ARBA00023172"/>
    </source>
</evidence>
<accession>A0A178IKF7</accession>
<dbReference type="PROSITE" id="PS51898">
    <property type="entry name" value="TYR_RECOMBINASE"/>
    <property type="match status" value="1"/>
</dbReference>
<dbReference type="OrthoDB" id="9801717at2"/>
<dbReference type="Proteomes" id="UP000078486">
    <property type="component" value="Unassembled WGS sequence"/>
</dbReference>
<evidence type="ECO:0000313" key="7">
    <source>
        <dbReference type="Proteomes" id="UP000078486"/>
    </source>
</evidence>
<feature type="domain" description="Tyr recombinase" evidence="5">
    <location>
        <begin position="110"/>
        <end position="326"/>
    </location>
</feature>
<dbReference type="EMBL" id="LRRQ01000077">
    <property type="protein sequence ID" value="OAM89735.1"/>
    <property type="molecule type" value="Genomic_DNA"/>
</dbReference>
<comment type="similarity">
    <text evidence="1">Belongs to the 'phage' integrase family.</text>
</comment>
<dbReference type="GO" id="GO:0015074">
    <property type="term" value="P:DNA integration"/>
    <property type="evidence" value="ECO:0007669"/>
    <property type="project" value="UniProtKB-KW"/>
</dbReference>
<evidence type="ECO:0000256" key="1">
    <source>
        <dbReference type="ARBA" id="ARBA00008857"/>
    </source>
</evidence>
<dbReference type="STRING" id="1184151.AW736_11850"/>
<keyword evidence="4" id="KW-0233">DNA recombination</keyword>
<dbReference type="GO" id="GO:0006310">
    <property type="term" value="P:DNA recombination"/>
    <property type="evidence" value="ECO:0007669"/>
    <property type="project" value="UniProtKB-KW"/>
</dbReference>
<keyword evidence="2" id="KW-0229">DNA integration</keyword>
<name>A0A178IKF7_9BACT</name>
<reference evidence="6 7" key="1">
    <citation type="submission" date="2016-01" db="EMBL/GenBank/DDBJ databases">
        <title>High potential of lignocellulose degradation of a new Verrucomicrobia species.</title>
        <authorList>
            <person name="Wang Y."/>
            <person name="Shi Y."/>
            <person name="Qiu Z."/>
            <person name="Liu S."/>
            <person name="Yang H."/>
        </authorList>
    </citation>
    <scope>NUCLEOTIDE SEQUENCE [LARGE SCALE GENOMIC DNA]</scope>
    <source>
        <strain evidence="6 7">TSB47</strain>
    </source>
</reference>
<dbReference type="InterPro" id="IPR004107">
    <property type="entry name" value="Integrase_SAM-like_N"/>
</dbReference>
<dbReference type="InterPro" id="IPR050090">
    <property type="entry name" value="Tyrosine_recombinase_XerCD"/>
</dbReference>
<sequence>MEPPPGAADLGRADWERDLIVAARGAHLAWRTETTYREWAARFVVFLKGRPPREARGEDVAEFLSRLAVESRLSPVSQKQALNALVFFLEKGLGRVLGKIGFQRAAAKRRAPVVLSRKECARLFGQLEGTWSLMAELMYGTGVRLMELLRLRVQHVDLERGALIVNGGKGDKDRVTVLPAVLRERLEDHLKRLKRLWREDRAEGAPGVWLPEGLGRKYAGAGERWEWQWLFPSRGLSRDPVSGVRRRHHVTDSAFQLALKKAADAADLNKRVSPHVLRHSFATHLLEGGADIRTVQELLGHAKVETTQIYTHVMRRPGLGVRSPLDTS</sequence>
<dbReference type="InterPro" id="IPR011946">
    <property type="entry name" value="Integrase_integron-type"/>
</dbReference>